<dbReference type="Proteomes" id="UP000759443">
    <property type="component" value="Unassembled WGS sequence"/>
</dbReference>
<evidence type="ECO:0000256" key="1">
    <source>
        <dbReference type="ARBA" id="ARBA00006484"/>
    </source>
</evidence>
<dbReference type="SUPFAM" id="SSF51735">
    <property type="entry name" value="NAD(P)-binding Rossmann-fold domains"/>
    <property type="match status" value="1"/>
</dbReference>
<dbReference type="PRINTS" id="PR00081">
    <property type="entry name" value="GDHRDH"/>
</dbReference>
<protein>
    <submittedName>
        <fullName evidence="3">NAD(P)-dependent dehydrogenase (Short-subunit alcohol dehydrogenase family)</fullName>
    </submittedName>
</protein>
<dbReference type="InterPro" id="IPR051122">
    <property type="entry name" value="SDR_DHRS6-like"/>
</dbReference>
<dbReference type="PANTHER" id="PTHR43477">
    <property type="entry name" value="DIHYDROANTICAPSIN 7-DEHYDROGENASE"/>
    <property type="match status" value="1"/>
</dbReference>
<dbReference type="PANTHER" id="PTHR43477:SF1">
    <property type="entry name" value="DIHYDROANTICAPSIN 7-DEHYDROGENASE"/>
    <property type="match status" value="1"/>
</dbReference>
<keyword evidence="4" id="KW-1185">Reference proteome</keyword>
<comment type="caution">
    <text evidence="3">The sequence shown here is derived from an EMBL/GenBank/DDBJ whole genome shotgun (WGS) entry which is preliminary data.</text>
</comment>
<dbReference type="EMBL" id="JAGGJU010000016">
    <property type="protein sequence ID" value="MBP1853309.1"/>
    <property type="molecule type" value="Genomic_DNA"/>
</dbReference>
<reference evidence="3 4" key="1">
    <citation type="submission" date="2021-03" db="EMBL/GenBank/DDBJ databases">
        <title>Genomic Encyclopedia of Type Strains, Phase IV (KMG-IV): sequencing the most valuable type-strain genomes for metagenomic binning, comparative biology and taxonomic classification.</title>
        <authorList>
            <person name="Goeker M."/>
        </authorList>
    </citation>
    <scope>NUCLEOTIDE SEQUENCE [LARGE SCALE GENOMIC DNA]</scope>
    <source>
        <strain evidence="3 4">DSM 21600</strain>
    </source>
</reference>
<keyword evidence="2" id="KW-0560">Oxidoreductase</keyword>
<organism evidence="3 4">
    <name type="scientific">Rhizobium halophytocola</name>
    <dbReference type="NCBI Taxonomy" id="735519"/>
    <lineage>
        <taxon>Bacteria</taxon>
        <taxon>Pseudomonadati</taxon>
        <taxon>Pseudomonadota</taxon>
        <taxon>Alphaproteobacteria</taxon>
        <taxon>Hyphomicrobiales</taxon>
        <taxon>Rhizobiaceae</taxon>
        <taxon>Rhizobium/Agrobacterium group</taxon>
        <taxon>Rhizobium</taxon>
    </lineage>
</organism>
<accession>A0ABS4E5Y2</accession>
<dbReference type="InterPro" id="IPR036291">
    <property type="entry name" value="NAD(P)-bd_dom_sf"/>
</dbReference>
<evidence type="ECO:0000256" key="2">
    <source>
        <dbReference type="ARBA" id="ARBA00023002"/>
    </source>
</evidence>
<dbReference type="Pfam" id="PF13561">
    <property type="entry name" value="adh_short_C2"/>
    <property type="match status" value="1"/>
</dbReference>
<dbReference type="Gene3D" id="3.40.50.720">
    <property type="entry name" value="NAD(P)-binding Rossmann-like Domain"/>
    <property type="match status" value="1"/>
</dbReference>
<comment type="similarity">
    <text evidence="1">Belongs to the short-chain dehydrogenases/reductases (SDR) family.</text>
</comment>
<evidence type="ECO:0000313" key="4">
    <source>
        <dbReference type="Proteomes" id="UP000759443"/>
    </source>
</evidence>
<dbReference type="NCBIfam" id="NF005449">
    <property type="entry name" value="PRK07041.1"/>
    <property type="match status" value="1"/>
</dbReference>
<sequence length="242" mass="24950">MRFQSRRILVIGGGSGMGLALAARLLDEGAEVIIAGRSAERLDAARRTLGAPGRLTAHVADATSAASLTALFAATGPLDHIATTAADIAGVYVPLAEMDVDVARRVMDSKVLGPLLIARHGRDVLTPTGSITLTSGIAAYRPAPRGTVVAAVNGALESLVYALALELAPMRVNVVSPGWVETGIWAHVAGDRKAQVLGAMAERLPVGRVGRPEDIAAAMAALMENGFITGTLLHVDGGQRLV</sequence>
<dbReference type="RefSeq" id="WP_209948992.1">
    <property type="nucleotide sequence ID" value="NZ_JAGGJU010000016.1"/>
</dbReference>
<gene>
    <name evidence="3" type="ORF">J2Z17_004770</name>
</gene>
<dbReference type="InterPro" id="IPR002347">
    <property type="entry name" value="SDR_fam"/>
</dbReference>
<name>A0ABS4E5Y2_9HYPH</name>
<dbReference type="CDD" id="cd11731">
    <property type="entry name" value="Lin1944_like_SDR_c"/>
    <property type="match status" value="1"/>
</dbReference>
<proteinExistence type="inferred from homology"/>
<evidence type="ECO:0000313" key="3">
    <source>
        <dbReference type="EMBL" id="MBP1853309.1"/>
    </source>
</evidence>